<evidence type="ECO:0000313" key="2">
    <source>
        <dbReference type="Proteomes" id="UP000261520"/>
    </source>
</evidence>
<organism evidence="1 2">
    <name type="scientific">Periophthalmus magnuspinnatus</name>
    <dbReference type="NCBI Taxonomy" id="409849"/>
    <lineage>
        <taxon>Eukaryota</taxon>
        <taxon>Metazoa</taxon>
        <taxon>Chordata</taxon>
        <taxon>Craniata</taxon>
        <taxon>Vertebrata</taxon>
        <taxon>Euteleostomi</taxon>
        <taxon>Actinopterygii</taxon>
        <taxon>Neopterygii</taxon>
        <taxon>Teleostei</taxon>
        <taxon>Neoteleostei</taxon>
        <taxon>Acanthomorphata</taxon>
        <taxon>Gobiaria</taxon>
        <taxon>Gobiiformes</taxon>
        <taxon>Gobioidei</taxon>
        <taxon>Gobiidae</taxon>
        <taxon>Oxudercinae</taxon>
        <taxon>Periophthalmus</taxon>
    </lineage>
</organism>
<evidence type="ECO:0000313" key="1">
    <source>
        <dbReference type="Ensembl" id="ENSPMGP00000001313.1"/>
    </source>
</evidence>
<name>A0A3B3Z9R2_9GOBI</name>
<dbReference type="Proteomes" id="UP000261520">
    <property type="component" value="Unplaced"/>
</dbReference>
<protein>
    <submittedName>
        <fullName evidence="1">Uncharacterized protein</fullName>
    </submittedName>
</protein>
<dbReference type="Gene3D" id="2.30.30.850">
    <property type="match status" value="1"/>
</dbReference>
<reference evidence="1" key="1">
    <citation type="submission" date="2025-08" db="UniProtKB">
        <authorList>
            <consortium name="Ensembl"/>
        </authorList>
    </citation>
    <scope>IDENTIFICATION</scope>
</reference>
<dbReference type="Ensembl" id="ENSPMGT00000001395.1">
    <property type="protein sequence ID" value="ENSPMGP00000001313.1"/>
    <property type="gene ID" value="ENSPMGG00000001197.1"/>
</dbReference>
<dbReference type="STRING" id="409849.ENSPMGP00000001313"/>
<proteinExistence type="predicted"/>
<dbReference type="AlphaFoldDB" id="A0A3B3Z9R2"/>
<reference evidence="1" key="2">
    <citation type="submission" date="2025-09" db="UniProtKB">
        <authorList>
            <consortium name="Ensembl"/>
        </authorList>
    </citation>
    <scope>IDENTIFICATION</scope>
</reference>
<keyword evidence="2" id="KW-1185">Reference proteome</keyword>
<accession>A0A3B3Z9R2</accession>
<sequence length="121" mass="13495">MSCPFPLAAKETNPAPDLTNLQQQQYVHNLFTFIAQYLQQVSDAGPVLSEKPTHPFQPGGLVLLVTRTAVKVKGTPSWVHASRVKATTSAQPKPSTVGRRRRDLSHIPVNHLDFQCLYYPF</sequence>